<dbReference type="EMBL" id="JAKOGI010002605">
    <property type="protein sequence ID" value="KAJ8421665.1"/>
    <property type="molecule type" value="Genomic_DNA"/>
</dbReference>
<dbReference type="AlphaFoldDB" id="A0A9Q1GMD5"/>
<organism evidence="2 3">
    <name type="scientific">Carnegiea gigantea</name>
    <dbReference type="NCBI Taxonomy" id="171969"/>
    <lineage>
        <taxon>Eukaryota</taxon>
        <taxon>Viridiplantae</taxon>
        <taxon>Streptophyta</taxon>
        <taxon>Embryophyta</taxon>
        <taxon>Tracheophyta</taxon>
        <taxon>Spermatophyta</taxon>
        <taxon>Magnoliopsida</taxon>
        <taxon>eudicotyledons</taxon>
        <taxon>Gunneridae</taxon>
        <taxon>Pentapetalae</taxon>
        <taxon>Caryophyllales</taxon>
        <taxon>Cactineae</taxon>
        <taxon>Cactaceae</taxon>
        <taxon>Cactoideae</taxon>
        <taxon>Echinocereeae</taxon>
        <taxon>Carnegiea</taxon>
    </lineage>
</organism>
<protein>
    <submittedName>
        <fullName evidence="2">Uncharacterized protein</fullName>
    </submittedName>
</protein>
<dbReference type="Proteomes" id="UP001153076">
    <property type="component" value="Unassembled WGS sequence"/>
</dbReference>
<reference evidence="2" key="1">
    <citation type="submission" date="2022-04" db="EMBL/GenBank/DDBJ databases">
        <title>Carnegiea gigantea Genome sequencing and assembly v2.</title>
        <authorList>
            <person name="Copetti D."/>
            <person name="Sanderson M.J."/>
            <person name="Burquez A."/>
            <person name="Wojciechowski M.F."/>
        </authorList>
    </citation>
    <scope>NUCLEOTIDE SEQUENCE</scope>
    <source>
        <strain evidence="2">SGP5-SGP5p</strain>
        <tissue evidence="2">Aerial part</tissue>
    </source>
</reference>
<name>A0A9Q1GMD5_9CARY</name>
<sequence length="390" mass="44672">MYTKAFITRVTIHSFSSLVAQLHETQTKMIRLIGFASFLKVDLKQICGKFSKWLKLLVIAFDVYMNLGVPIEGRQIIKITKSSIDEEYDKNVVKLISILEFILVKKDRGKSFKRNFITFLVNCFFSKSKNYYCSKSVLKYVKDVNQIASLDYCLFVFSSVRHCKESKATKGVESFNPYAVCFKLPDVQKFSVIAFDVYYEEVPAVWLKEWEIDQNASELVRMSEFILAKKDGGESFKRNFIIYLWIEELLLQQVCPEICEECELDRIPRLMPVRTGQQPNRDNVGPSFSPTLALSGPNSEAQILVTTSMVNASISVDKEEHRENILMDQAKKEMKRDDSLPSFSVGLGLSQPNILKTTFVLDPNITGKKDDDNEDDDDGTLLRFPLRNTS</sequence>
<gene>
    <name evidence="2" type="ORF">Cgig2_007970</name>
</gene>
<dbReference type="OrthoDB" id="679318at2759"/>
<evidence type="ECO:0000313" key="2">
    <source>
        <dbReference type="EMBL" id="KAJ8421665.1"/>
    </source>
</evidence>
<feature type="region of interest" description="Disordered" evidence="1">
    <location>
        <begin position="363"/>
        <end position="390"/>
    </location>
</feature>
<proteinExistence type="predicted"/>
<comment type="caution">
    <text evidence="2">The sequence shown here is derived from an EMBL/GenBank/DDBJ whole genome shotgun (WGS) entry which is preliminary data.</text>
</comment>
<evidence type="ECO:0000313" key="3">
    <source>
        <dbReference type="Proteomes" id="UP001153076"/>
    </source>
</evidence>
<accession>A0A9Q1GMD5</accession>
<keyword evidence="3" id="KW-1185">Reference proteome</keyword>
<dbReference type="PANTHER" id="PTHR34835">
    <property type="entry name" value="OS07G0283600 PROTEIN-RELATED"/>
    <property type="match status" value="1"/>
</dbReference>
<evidence type="ECO:0000256" key="1">
    <source>
        <dbReference type="SAM" id="MobiDB-lite"/>
    </source>
</evidence>